<reference evidence="2" key="1">
    <citation type="submission" date="2021-12" db="EMBL/GenBank/DDBJ databases">
        <title>Discovery of the Pendulisporaceae a myxobacterial family with distinct sporulation behavior and unique specialized metabolism.</title>
        <authorList>
            <person name="Garcia R."/>
            <person name="Popoff A."/>
            <person name="Bader C.D."/>
            <person name="Loehr J."/>
            <person name="Walesch S."/>
            <person name="Walt C."/>
            <person name="Boldt J."/>
            <person name="Bunk B."/>
            <person name="Haeckl F.J.F.P.J."/>
            <person name="Gunesch A.P."/>
            <person name="Birkelbach J."/>
            <person name="Nuebel U."/>
            <person name="Pietschmann T."/>
            <person name="Bach T."/>
            <person name="Mueller R."/>
        </authorList>
    </citation>
    <scope>NUCLEOTIDE SEQUENCE</scope>
    <source>
        <strain evidence="2">MSr11367</strain>
    </source>
</reference>
<dbReference type="RefSeq" id="WP_394832419.1">
    <property type="nucleotide sequence ID" value="NZ_CP089929.1"/>
</dbReference>
<gene>
    <name evidence="2" type="ORF">LVJ94_38510</name>
</gene>
<evidence type="ECO:0000313" key="3">
    <source>
        <dbReference type="Proteomes" id="UP001374803"/>
    </source>
</evidence>
<accession>A0ABZ2KVZ7</accession>
<dbReference type="InterPro" id="IPR019198">
    <property type="entry name" value="Beta_propeller_containing"/>
</dbReference>
<dbReference type="Proteomes" id="UP001374803">
    <property type="component" value="Chromosome"/>
</dbReference>
<dbReference type="PROSITE" id="PS51257">
    <property type="entry name" value="PROKAR_LIPOPROTEIN"/>
    <property type="match status" value="1"/>
</dbReference>
<organism evidence="2 3">
    <name type="scientific">Pendulispora rubella</name>
    <dbReference type="NCBI Taxonomy" id="2741070"/>
    <lineage>
        <taxon>Bacteria</taxon>
        <taxon>Pseudomonadati</taxon>
        <taxon>Myxococcota</taxon>
        <taxon>Myxococcia</taxon>
        <taxon>Myxococcales</taxon>
        <taxon>Sorangiineae</taxon>
        <taxon>Pendulisporaceae</taxon>
        <taxon>Pendulispora</taxon>
    </lineage>
</organism>
<feature type="compositionally biased region" description="Low complexity" evidence="1">
    <location>
        <begin position="80"/>
        <end position="96"/>
    </location>
</feature>
<protein>
    <submittedName>
        <fullName evidence="2">Beta-propeller domain-containing protein</fullName>
    </submittedName>
</protein>
<evidence type="ECO:0000313" key="2">
    <source>
        <dbReference type="EMBL" id="WXB02793.1"/>
    </source>
</evidence>
<feature type="region of interest" description="Disordered" evidence="1">
    <location>
        <begin position="71"/>
        <end position="98"/>
    </location>
</feature>
<sequence>MKPSDFARRAGALMLLVATVVGCRSGCSREAEAEPSKLVRAPGATKLVPFGSRAEFDKYLKDAAEAQERKQRLARRARESAGNAAMAPAASAASEMAADKDESITNNQHAGVDEGGIVKVHGNHLVVLRRGRLFSLKVGDESLTPVSAADCYGPGVSPAGAWYDEMLVSGDTIAVIGYSYQRGGTEVGLFDIDGNGRISYRATYHLRSNDYYSSRNYASRLIGNKLVFYAPLYVPLAERDTAKWLPAVRRWTPAATPNDFVSILEPSRVYRPIDPSDQLALHTVTTCDLAKGDFACTARAVMGPPGRVFYVSQDSVFVWMTPWSHGEDEGEKRARSRSLLYRLPLSGEEPSVLRVSGGPIDQFSFLEGGDGKLNVLVRSETAGEAMWLPEATGGELALLRVPLTSFNRAAEEAPSTAYTRLPKAEGYVMQNRFVGDYLLYGTGASWGYGSPKTESKLVAYRYGSNAPARELSLGHGVDRIEAMGSDAVVVGGDGKDLHFSSVALGATPALGGKYIRTGAAQGELRSHGFFYKPDGEQRGVFGLPIRGGDQPGYAHLKHDSASILFVRNERLAFRDIGQLESGSAGSGRDDGCKASCVDWYGNARPIFLRGRVFALLGYEIVEGRQDEGRIREVRRTNFAPAGVR</sequence>
<dbReference type="EMBL" id="CP089983">
    <property type="protein sequence ID" value="WXB02793.1"/>
    <property type="molecule type" value="Genomic_DNA"/>
</dbReference>
<evidence type="ECO:0000256" key="1">
    <source>
        <dbReference type="SAM" id="MobiDB-lite"/>
    </source>
</evidence>
<name>A0ABZ2KVZ7_9BACT</name>
<proteinExistence type="predicted"/>
<dbReference type="Pfam" id="PF09826">
    <property type="entry name" value="Beta_propel"/>
    <property type="match status" value="1"/>
</dbReference>
<keyword evidence="3" id="KW-1185">Reference proteome</keyword>